<keyword evidence="2" id="KW-0472">Membrane</keyword>
<feature type="transmembrane region" description="Helical" evidence="2">
    <location>
        <begin position="131"/>
        <end position="155"/>
    </location>
</feature>
<proteinExistence type="predicted"/>
<evidence type="ECO:0000256" key="2">
    <source>
        <dbReference type="SAM" id="Phobius"/>
    </source>
</evidence>
<keyword evidence="4" id="KW-1185">Reference proteome</keyword>
<dbReference type="EMBL" id="CP095045">
    <property type="protein sequence ID" value="UOQ56226.1"/>
    <property type="molecule type" value="Genomic_DNA"/>
</dbReference>
<organism evidence="3 4">
    <name type="scientific">Leucobacter allii</name>
    <dbReference type="NCBI Taxonomy" id="2932247"/>
    <lineage>
        <taxon>Bacteria</taxon>
        <taxon>Bacillati</taxon>
        <taxon>Actinomycetota</taxon>
        <taxon>Actinomycetes</taxon>
        <taxon>Micrococcales</taxon>
        <taxon>Microbacteriaceae</taxon>
        <taxon>Leucobacter</taxon>
    </lineage>
</organism>
<name>A0ABY4FHR7_9MICO</name>
<keyword evidence="2" id="KW-0812">Transmembrane</keyword>
<evidence type="ECO:0000256" key="1">
    <source>
        <dbReference type="SAM" id="MobiDB-lite"/>
    </source>
</evidence>
<feature type="compositionally biased region" description="Low complexity" evidence="1">
    <location>
        <begin position="34"/>
        <end position="49"/>
    </location>
</feature>
<evidence type="ECO:0000313" key="3">
    <source>
        <dbReference type="EMBL" id="UOQ56226.1"/>
    </source>
</evidence>
<dbReference type="RefSeq" id="WP_244726439.1">
    <property type="nucleotide sequence ID" value="NZ_CP095045.1"/>
</dbReference>
<reference evidence="3 4" key="1">
    <citation type="submission" date="2022-04" db="EMBL/GenBank/DDBJ databases">
        <title>Leucobacter sp. isolated from rhizosphere of garlic.</title>
        <authorList>
            <person name="Won M."/>
            <person name="Lee C.-M."/>
            <person name="Woen H.-Y."/>
            <person name="Kwon S.-W."/>
        </authorList>
    </citation>
    <scope>NUCLEOTIDE SEQUENCE [LARGE SCALE GENOMIC DNA]</scope>
    <source>
        <strain evidence="3 4">H21R-40</strain>
    </source>
</reference>
<keyword evidence="2" id="KW-1133">Transmembrane helix</keyword>
<dbReference type="InterPro" id="IPR046231">
    <property type="entry name" value="DUF6264"/>
</dbReference>
<feature type="transmembrane region" description="Helical" evidence="2">
    <location>
        <begin position="209"/>
        <end position="234"/>
    </location>
</feature>
<feature type="compositionally biased region" description="Low complexity" evidence="1">
    <location>
        <begin position="72"/>
        <end position="88"/>
    </location>
</feature>
<feature type="region of interest" description="Disordered" evidence="1">
    <location>
        <begin position="1"/>
        <end position="127"/>
    </location>
</feature>
<gene>
    <name evidence="3" type="ORF">MUN78_11050</name>
</gene>
<evidence type="ECO:0000313" key="4">
    <source>
        <dbReference type="Proteomes" id="UP000831786"/>
    </source>
</evidence>
<dbReference type="Proteomes" id="UP000831786">
    <property type="component" value="Chromosome"/>
</dbReference>
<feature type="transmembrane region" description="Helical" evidence="2">
    <location>
        <begin position="175"/>
        <end position="197"/>
    </location>
</feature>
<protein>
    <submittedName>
        <fullName evidence="3">DUF6264 family protein</fullName>
    </submittedName>
</protein>
<dbReference type="Pfam" id="PF19779">
    <property type="entry name" value="DUF6264"/>
    <property type="match status" value="1"/>
</dbReference>
<accession>A0ABY4FHR7</accession>
<sequence>MSDPQLPAPEDRRTPPAYGEYAPEGWEWKPEGAPPAGAGAARTAASTPAGSGGSPVPGVPHNLGARGGDGAAGAPAPAAPSTPAGDAPRSPTAAGSDPEPYRAAPPQQPAPRAPRDRAPGTEPGPRTGDRVVTILLLALGAFGALSMAQSMLGLAPSLAMILDAFDLQDVETPSWLGVLGSVSAIAIFALYAVSLIFSIQRMRARKITFWVPLTAGAIALIGIIVVTSVAMAAIPELMTALADPASTQQLLDYMAEMTQ</sequence>